<evidence type="ECO:0000256" key="1">
    <source>
        <dbReference type="ARBA" id="ARBA00023015"/>
    </source>
</evidence>
<dbReference type="Gene3D" id="1.10.10.10">
    <property type="entry name" value="Winged helix-like DNA-binding domain superfamily/Winged helix DNA-binding domain"/>
    <property type="match status" value="1"/>
</dbReference>
<keyword evidence="1" id="KW-0805">Transcription regulation</keyword>
<feature type="domain" description="HTH merR-type" evidence="4">
    <location>
        <begin position="96"/>
        <end position="116"/>
    </location>
</feature>
<dbReference type="PROSITE" id="PS50949">
    <property type="entry name" value="HTH_GNTR"/>
    <property type="match status" value="1"/>
</dbReference>
<dbReference type="PROSITE" id="PS50937">
    <property type="entry name" value="HTH_MERR_2"/>
    <property type="match status" value="1"/>
</dbReference>
<dbReference type="STRING" id="1732.SAMN02910417_01348"/>
<dbReference type="EMBL" id="FMXR01000009">
    <property type="protein sequence ID" value="SDB18223.1"/>
    <property type="molecule type" value="Genomic_DNA"/>
</dbReference>
<dbReference type="Proteomes" id="UP000199228">
    <property type="component" value="Unassembled WGS sequence"/>
</dbReference>
<sequence>MAWNLDNNRAIYLQLMNEIERRIIKGQYLPGTRLDSVRELAAEAGVNPNTMQKALAELERSGLVYSQRTSGRFVTDDGERIERMRSDMAKRAAKEFLKHMRELGFSAEEIKQILDAVEEEG</sequence>
<dbReference type="SUPFAM" id="SSF46785">
    <property type="entry name" value="Winged helix' DNA-binding domain"/>
    <property type="match status" value="1"/>
</dbReference>
<protein>
    <submittedName>
        <fullName evidence="6">DNA-binding transcriptional regulator YhcF, GntR family</fullName>
    </submittedName>
</protein>
<evidence type="ECO:0000313" key="6">
    <source>
        <dbReference type="EMBL" id="SDB18223.1"/>
    </source>
</evidence>
<dbReference type="SMART" id="SM00345">
    <property type="entry name" value="HTH_GNTR"/>
    <property type="match status" value="1"/>
</dbReference>
<dbReference type="Pfam" id="PF00392">
    <property type="entry name" value="GntR"/>
    <property type="match status" value="1"/>
</dbReference>
<dbReference type="InterPro" id="IPR000551">
    <property type="entry name" value="MerR-type_HTH_dom"/>
</dbReference>
<proteinExistence type="predicted"/>
<feature type="domain" description="HTH gntR-type" evidence="5">
    <location>
        <begin position="9"/>
        <end position="77"/>
    </location>
</feature>
<evidence type="ECO:0000256" key="3">
    <source>
        <dbReference type="ARBA" id="ARBA00023163"/>
    </source>
</evidence>
<keyword evidence="7" id="KW-1185">Reference proteome</keyword>
<dbReference type="InterPro" id="IPR036388">
    <property type="entry name" value="WH-like_DNA-bd_sf"/>
</dbReference>
<evidence type="ECO:0000313" key="7">
    <source>
        <dbReference type="Proteomes" id="UP000199228"/>
    </source>
</evidence>
<dbReference type="AlphaFoldDB" id="A0A1G6BCA1"/>
<dbReference type="PANTHER" id="PTHR38445">
    <property type="entry name" value="HTH-TYPE TRANSCRIPTIONAL REPRESSOR YTRA"/>
    <property type="match status" value="1"/>
</dbReference>
<organism evidence="6 7">
    <name type="scientific">Eubacterium oxidoreducens</name>
    <dbReference type="NCBI Taxonomy" id="1732"/>
    <lineage>
        <taxon>Bacteria</taxon>
        <taxon>Bacillati</taxon>
        <taxon>Bacillota</taxon>
        <taxon>Clostridia</taxon>
        <taxon>Eubacteriales</taxon>
        <taxon>Eubacteriaceae</taxon>
        <taxon>Eubacterium</taxon>
    </lineage>
</organism>
<dbReference type="InterPro" id="IPR000524">
    <property type="entry name" value="Tscrpt_reg_HTH_GntR"/>
</dbReference>
<dbReference type="GO" id="GO:0003700">
    <property type="term" value="F:DNA-binding transcription factor activity"/>
    <property type="evidence" value="ECO:0007669"/>
    <property type="project" value="InterPro"/>
</dbReference>
<dbReference type="CDD" id="cd07377">
    <property type="entry name" value="WHTH_GntR"/>
    <property type="match status" value="1"/>
</dbReference>
<evidence type="ECO:0000259" key="4">
    <source>
        <dbReference type="PROSITE" id="PS50937"/>
    </source>
</evidence>
<dbReference type="PANTHER" id="PTHR38445:SF6">
    <property type="entry name" value="GNTR-FAMILY TRANSCRIPTIONAL REGULATOR"/>
    <property type="match status" value="1"/>
</dbReference>
<dbReference type="OrthoDB" id="163333at2"/>
<reference evidence="6 7" key="1">
    <citation type="submission" date="2016-10" db="EMBL/GenBank/DDBJ databases">
        <authorList>
            <person name="de Groot N.N."/>
        </authorList>
    </citation>
    <scope>NUCLEOTIDE SEQUENCE [LARGE SCALE GENOMIC DNA]</scope>
    <source>
        <strain evidence="6 7">DSM 3217</strain>
    </source>
</reference>
<gene>
    <name evidence="6" type="ORF">SAMN02910417_01348</name>
</gene>
<name>A0A1G6BCA1_EUBOX</name>
<dbReference type="InterPro" id="IPR036390">
    <property type="entry name" value="WH_DNA-bd_sf"/>
</dbReference>
<dbReference type="GO" id="GO:0003677">
    <property type="term" value="F:DNA binding"/>
    <property type="evidence" value="ECO:0007669"/>
    <property type="project" value="UniProtKB-KW"/>
</dbReference>
<evidence type="ECO:0000256" key="2">
    <source>
        <dbReference type="ARBA" id="ARBA00023125"/>
    </source>
</evidence>
<keyword evidence="3" id="KW-0804">Transcription</keyword>
<dbReference type="RefSeq" id="WP_090173527.1">
    <property type="nucleotide sequence ID" value="NZ_FMXR01000009.1"/>
</dbReference>
<evidence type="ECO:0000259" key="5">
    <source>
        <dbReference type="PROSITE" id="PS50949"/>
    </source>
</evidence>
<keyword evidence="2 6" id="KW-0238">DNA-binding</keyword>
<accession>A0A1G6BCA1</accession>